<dbReference type="RefSeq" id="WP_050639337.1">
    <property type="nucleotide sequence ID" value="NZ_CABKUE010000006.1"/>
</dbReference>
<keyword evidence="5" id="KW-0822">Tryptophan biosynthesis</keyword>
<evidence type="ECO:0000256" key="2">
    <source>
        <dbReference type="ARBA" id="ARBA00011270"/>
    </source>
</evidence>
<evidence type="ECO:0000256" key="3">
    <source>
        <dbReference type="ARBA" id="ARBA00012043"/>
    </source>
</evidence>
<protein>
    <recommendedName>
        <fullName evidence="3">tryptophan synthase</fullName>
        <ecNumber evidence="3">4.2.1.20</ecNumber>
    </recommendedName>
</protein>
<accession>A0A174A4U4</accession>
<dbReference type="EC" id="4.2.1.20" evidence="3"/>
<evidence type="ECO:0000256" key="8">
    <source>
        <dbReference type="ARBA" id="ARBA00049047"/>
    </source>
</evidence>
<comment type="pathway">
    <text evidence="1">Amino-acid biosynthesis; L-tryptophan biosynthesis; L-tryptophan from chorismate: step 5/5.</text>
</comment>
<dbReference type="GO" id="GO:0005829">
    <property type="term" value="C:cytosol"/>
    <property type="evidence" value="ECO:0007669"/>
    <property type="project" value="TreeGrafter"/>
</dbReference>
<dbReference type="OrthoDB" id="9804578at2"/>
<dbReference type="Gene3D" id="3.20.20.70">
    <property type="entry name" value="Aldolase class I"/>
    <property type="match status" value="1"/>
</dbReference>
<dbReference type="UniPathway" id="UPA00035">
    <property type="reaction ID" value="UER00044"/>
</dbReference>
<keyword evidence="4" id="KW-0028">Amino-acid biosynthesis</keyword>
<dbReference type="InterPro" id="IPR002028">
    <property type="entry name" value="Trp_synthase_suA"/>
</dbReference>
<evidence type="ECO:0000256" key="7">
    <source>
        <dbReference type="ARBA" id="ARBA00023239"/>
    </source>
</evidence>
<dbReference type="AlphaFoldDB" id="A0A174A4U4"/>
<evidence type="ECO:0000313" key="9">
    <source>
        <dbReference type="EMBL" id="CUN83524.1"/>
    </source>
</evidence>
<evidence type="ECO:0000256" key="1">
    <source>
        <dbReference type="ARBA" id="ARBA00004733"/>
    </source>
</evidence>
<proteinExistence type="predicted"/>
<organism evidence="9 10">
    <name type="scientific">Faecalicatena contorta</name>
    <dbReference type="NCBI Taxonomy" id="39482"/>
    <lineage>
        <taxon>Bacteria</taxon>
        <taxon>Bacillati</taxon>
        <taxon>Bacillota</taxon>
        <taxon>Clostridia</taxon>
        <taxon>Lachnospirales</taxon>
        <taxon>Lachnospiraceae</taxon>
        <taxon>Faecalicatena</taxon>
    </lineage>
</organism>
<reference evidence="9 10" key="1">
    <citation type="submission" date="2015-09" db="EMBL/GenBank/DDBJ databases">
        <authorList>
            <consortium name="Pathogen Informatics"/>
        </authorList>
    </citation>
    <scope>NUCLEOTIDE SEQUENCE [LARGE SCALE GENOMIC DNA]</scope>
    <source>
        <strain evidence="9 10">2789STDY5834876</strain>
    </source>
</reference>
<dbReference type="Pfam" id="PF00290">
    <property type="entry name" value="Trp_syntA"/>
    <property type="match status" value="1"/>
</dbReference>
<evidence type="ECO:0000313" key="10">
    <source>
        <dbReference type="Proteomes" id="UP000095544"/>
    </source>
</evidence>
<dbReference type="SUPFAM" id="SSF51366">
    <property type="entry name" value="Ribulose-phoshate binding barrel"/>
    <property type="match status" value="1"/>
</dbReference>
<dbReference type="PANTHER" id="PTHR43406">
    <property type="entry name" value="TRYPTOPHAN SYNTHASE, ALPHA CHAIN"/>
    <property type="match status" value="1"/>
</dbReference>
<gene>
    <name evidence="9" type="primary">trpA_2</name>
    <name evidence="9" type="ORF">ERS852491_00609</name>
</gene>
<comment type="subunit">
    <text evidence="2">Tetramer of two alpha and two beta chains.</text>
</comment>
<evidence type="ECO:0000256" key="5">
    <source>
        <dbReference type="ARBA" id="ARBA00022822"/>
    </source>
</evidence>
<name>A0A174A4U4_9FIRM</name>
<evidence type="ECO:0000256" key="6">
    <source>
        <dbReference type="ARBA" id="ARBA00023141"/>
    </source>
</evidence>
<keyword evidence="6" id="KW-0057">Aromatic amino acid biosynthesis</keyword>
<dbReference type="InterPro" id="IPR013785">
    <property type="entry name" value="Aldolase_TIM"/>
</dbReference>
<dbReference type="InterPro" id="IPR011060">
    <property type="entry name" value="RibuloseP-bd_barrel"/>
</dbReference>
<comment type="catalytic activity">
    <reaction evidence="8">
        <text>(1S,2R)-1-C-(indol-3-yl)glycerol 3-phosphate + L-serine = D-glyceraldehyde 3-phosphate + L-tryptophan + H2O</text>
        <dbReference type="Rhea" id="RHEA:10532"/>
        <dbReference type="ChEBI" id="CHEBI:15377"/>
        <dbReference type="ChEBI" id="CHEBI:33384"/>
        <dbReference type="ChEBI" id="CHEBI:57912"/>
        <dbReference type="ChEBI" id="CHEBI:58866"/>
        <dbReference type="ChEBI" id="CHEBI:59776"/>
        <dbReference type="EC" id="4.2.1.20"/>
    </reaction>
</comment>
<sequence>MKFSPAFYIINGWPSVEKTIEMVDKYVDHGVNAIQICMPSSNPYGESKFIQERMKHAIDQYGLNYDIFMDCIREIRKRHPKIEFHQVLYNDVADRIGLEKFADYCLEVQTYTVMVDNNETADYLNSRGVRTTDFLHYDMPEFMVERAVRTKNLVMLRSNSRYEDMEPREGLATWKQRIEWLRKRGVEGPIYPVSGISTKEQLQEVKDAGADGAYIGTALMELWEDEDKLWEKLDSFRYLTEAE</sequence>
<dbReference type="EMBL" id="CYZU01000004">
    <property type="protein sequence ID" value="CUN83524.1"/>
    <property type="molecule type" value="Genomic_DNA"/>
</dbReference>
<dbReference type="STRING" id="39482.ERS852491_00609"/>
<dbReference type="PANTHER" id="PTHR43406:SF1">
    <property type="entry name" value="TRYPTOPHAN SYNTHASE ALPHA CHAIN, CHLOROPLASTIC"/>
    <property type="match status" value="1"/>
</dbReference>
<dbReference type="Proteomes" id="UP000095544">
    <property type="component" value="Unassembled WGS sequence"/>
</dbReference>
<evidence type="ECO:0000256" key="4">
    <source>
        <dbReference type="ARBA" id="ARBA00022605"/>
    </source>
</evidence>
<dbReference type="GO" id="GO:0004834">
    <property type="term" value="F:tryptophan synthase activity"/>
    <property type="evidence" value="ECO:0007669"/>
    <property type="project" value="UniProtKB-EC"/>
</dbReference>
<keyword evidence="7 9" id="KW-0456">Lyase</keyword>